<accession>A0A1L5PAJ8</accession>
<dbReference type="SUPFAM" id="SSF53067">
    <property type="entry name" value="Actin-like ATPase domain"/>
    <property type="match status" value="1"/>
</dbReference>
<keyword evidence="1" id="KW-0614">Plasmid</keyword>
<dbReference type="GO" id="GO:0009384">
    <property type="term" value="F:N-acylmannosamine kinase activity"/>
    <property type="evidence" value="ECO:0007669"/>
    <property type="project" value="TreeGrafter"/>
</dbReference>
<reference evidence="1 2" key="1">
    <citation type="submission" date="2016-09" db="EMBL/GenBank/DDBJ databases">
        <title>The complete genome sequences of Rhizobium gallicum, symbiovars gallicum and phaseoli, symbionts associated to common bean (Phaseolus vulgaris).</title>
        <authorList>
            <person name="Bustos P."/>
            <person name="Santamaria R.I."/>
            <person name="Perez-Carrascal O.M."/>
            <person name="Juarez S."/>
            <person name="Lozano L."/>
            <person name="Martinez-Flores I."/>
            <person name="Martinez-Romero E."/>
            <person name="Cevallos M."/>
            <person name="Romero D."/>
            <person name="Davila G."/>
            <person name="Gonzalez V."/>
        </authorList>
    </citation>
    <scope>NUCLEOTIDE SEQUENCE [LARGE SCALE GENOMIC DNA]</scope>
    <source>
        <strain evidence="1 2">8C-3</strain>
        <plasmid evidence="2">Plasmid prsp8c3a</plasmid>
    </source>
</reference>
<dbReference type="Proteomes" id="UP000185109">
    <property type="component" value="Plasmid pRsp8C3a"/>
</dbReference>
<organism evidence="1 2">
    <name type="scientific">Rhizobium etli 8C-3</name>
    <dbReference type="NCBI Taxonomy" id="538025"/>
    <lineage>
        <taxon>Bacteria</taxon>
        <taxon>Pseudomonadati</taxon>
        <taxon>Pseudomonadota</taxon>
        <taxon>Alphaproteobacteria</taxon>
        <taxon>Hyphomicrobiales</taxon>
        <taxon>Rhizobiaceae</taxon>
        <taxon>Rhizobium/Agrobacterium group</taxon>
        <taxon>Rhizobium</taxon>
    </lineage>
</organism>
<dbReference type="InterPro" id="IPR043129">
    <property type="entry name" value="ATPase_NBD"/>
</dbReference>
<dbReference type="CDD" id="cd23763">
    <property type="entry name" value="ASKHA_ATPase_ROK"/>
    <property type="match status" value="1"/>
</dbReference>
<dbReference type="InterPro" id="IPR036388">
    <property type="entry name" value="WH-like_DNA-bd_sf"/>
</dbReference>
<dbReference type="SUPFAM" id="SSF46785">
    <property type="entry name" value="Winged helix' DNA-binding domain"/>
    <property type="match status" value="1"/>
</dbReference>
<dbReference type="EMBL" id="CP017242">
    <property type="protein sequence ID" value="APO77201.1"/>
    <property type="molecule type" value="Genomic_DNA"/>
</dbReference>
<proteinExistence type="predicted"/>
<evidence type="ECO:0000313" key="2">
    <source>
        <dbReference type="Proteomes" id="UP000185109"/>
    </source>
</evidence>
<dbReference type="PANTHER" id="PTHR18964:SF169">
    <property type="entry name" value="N-ACETYLMANNOSAMINE KINASE"/>
    <property type="match status" value="1"/>
</dbReference>
<dbReference type="AlphaFoldDB" id="A0A1L5PAJ8"/>
<gene>
    <name evidence="1" type="ORF">AM571_PA00320</name>
</gene>
<geneLocation type="plasmid" evidence="2">
    <name>prsp8c3a</name>
</geneLocation>
<dbReference type="RefSeq" id="WP_237358580.1">
    <property type="nucleotide sequence ID" value="NZ_CP017242.1"/>
</dbReference>
<dbReference type="GO" id="GO:0019262">
    <property type="term" value="P:N-acetylneuraminate catabolic process"/>
    <property type="evidence" value="ECO:0007669"/>
    <property type="project" value="TreeGrafter"/>
</dbReference>
<sequence length="385" mass="41936">MIPQRPLKPIMRRFMRLHSDESIASGNERLILRELWKQPLISRAELASRLPYTQQALHKTIDNLSARGIVSLGPPKPAAGRGQPSPTLSLSEDWAFTIGISVNTDQIGVTVMRLSGRHETAEIDIVGKTRDASLDQVSALIEKMLREHGLDRANLLGVGFAIAGYRVEGTAFNAPIPLQDWSLIQLEPLLSSRLDAPVWTENAANTAAICEAMLGVGRHVPDFCYLSFNYGFGGALIIAGELVTGSFGNAGEFSGIYEEHEDNRRPALQNLIRHLAQHGIHLSSVGHLRKSFDPSWEGVAEWVEDVLPVYNRIINAICSIIDPQAIVFGGQIPPRLAEMFVTGTKIAHVPRYGVSRPIAKLIVSDLSGNPSAIGAAALPFKATLL</sequence>
<dbReference type="InterPro" id="IPR036390">
    <property type="entry name" value="WH_DNA-bd_sf"/>
</dbReference>
<dbReference type="Pfam" id="PF00480">
    <property type="entry name" value="ROK"/>
    <property type="match status" value="1"/>
</dbReference>
<protein>
    <submittedName>
        <fullName evidence="1">ROK family transcriptional regulator protein</fullName>
    </submittedName>
</protein>
<evidence type="ECO:0000313" key="1">
    <source>
        <dbReference type="EMBL" id="APO77201.1"/>
    </source>
</evidence>
<dbReference type="PANTHER" id="PTHR18964">
    <property type="entry name" value="ROK (REPRESSOR, ORF, KINASE) FAMILY"/>
    <property type="match status" value="1"/>
</dbReference>
<dbReference type="InterPro" id="IPR000600">
    <property type="entry name" value="ROK"/>
</dbReference>
<name>A0A1L5PAJ8_RHIET</name>
<dbReference type="Gene3D" id="1.10.10.10">
    <property type="entry name" value="Winged helix-like DNA-binding domain superfamily/Winged helix DNA-binding domain"/>
    <property type="match status" value="1"/>
</dbReference>
<dbReference type="Gene3D" id="3.30.420.40">
    <property type="match status" value="2"/>
</dbReference>